<organism evidence="2 3">
    <name type="scientific">Trifolium pratense</name>
    <name type="common">Red clover</name>
    <dbReference type="NCBI Taxonomy" id="57577"/>
    <lineage>
        <taxon>Eukaryota</taxon>
        <taxon>Viridiplantae</taxon>
        <taxon>Streptophyta</taxon>
        <taxon>Embryophyta</taxon>
        <taxon>Tracheophyta</taxon>
        <taxon>Spermatophyta</taxon>
        <taxon>Magnoliopsida</taxon>
        <taxon>eudicotyledons</taxon>
        <taxon>Gunneridae</taxon>
        <taxon>Pentapetalae</taxon>
        <taxon>rosids</taxon>
        <taxon>fabids</taxon>
        <taxon>Fabales</taxon>
        <taxon>Fabaceae</taxon>
        <taxon>Papilionoideae</taxon>
        <taxon>50 kb inversion clade</taxon>
        <taxon>NPAAA clade</taxon>
        <taxon>Hologalegina</taxon>
        <taxon>IRL clade</taxon>
        <taxon>Trifolieae</taxon>
        <taxon>Trifolium</taxon>
    </lineage>
</organism>
<protein>
    <submittedName>
        <fullName evidence="2">Uncharacterized protein</fullName>
    </submittedName>
</protein>
<name>A0A2K3LNN2_TRIPR</name>
<proteinExistence type="predicted"/>
<feature type="region of interest" description="Disordered" evidence="1">
    <location>
        <begin position="1"/>
        <end position="29"/>
    </location>
</feature>
<accession>A0A2K3LNN2</accession>
<feature type="region of interest" description="Disordered" evidence="1">
    <location>
        <begin position="75"/>
        <end position="95"/>
    </location>
</feature>
<evidence type="ECO:0000256" key="1">
    <source>
        <dbReference type="SAM" id="MobiDB-lite"/>
    </source>
</evidence>
<sequence>MSSKAKMQSKSRSKAPNQPKLRNKQLVVDTMENPQVQEGVYTSELGQILRKHIDEKVKPFRKRCREIVRGKLEFTPVPKSPKGKQESKPKGKQQQKSIEIAKEIISFDFLGDQEALRRFPDIESVLSKLGGWEITGVKRDLVDICDTYYSHETLGTTKLRSVNEVVNHLLPEEYPKLHCEKGKKKENEVQDENKNLESRGKRKRRKRENKEEKKIQIVIPSDDDRLEDMLNNCADNDKSIVAVGNIMEENLDAIVEDFPDYDDLANKFFN</sequence>
<dbReference type="Proteomes" id="UP000236291">
    <property type="component" value="Unassembled WGS sequence"/>
</dbReference>
<evidence type="ECO:0000313" key="3">
    <source>
        <dbReference type="Proteomes" id="UP000236291"/>
    </source>
</evidence>
<dbReference type="EMBL" id="ASHM01037316">
    <property type="protein sequence ID" value="PNX80127.1"/>
    <property type="molecule type" value="Genomic_DNA"/>
</dbReference>
<feature type="region of interest" description="Disordered" evidence="1">
    <location>
        <begin position="180"/>
        <end position="214"/>
    </location>
</feature>
<reference evidence="2 3" key="1">
    <citation type="journal article" date="2014" name="Am. J. Bot.">
        <title>Genome assembly and annotation for red clover (Trifolium pratense; Fabaceae).</title>
        <authorList>
            <person name="Istvanek J."/>
            <person name="Jaros M."/>
            <person name="Krenek A."/>
            <person name="Repkova J."/>
        </authorList>
    </citation>
    <scope>NUCLEOTIDE SEQUENCE [LARGE SCALE GENOMIC DNA]</scope>
    <source>
        <strain evidence="3">cv. Tatra</strain>
        <tissue evidence="2">Young leaves</tissue>
    </source>
</reference>
<feature type="compositionally biased region" description="Basic and acidic residues" evidence="1">
    <location>
        <begin position="180"/>
        <end position="199"/>
    </location>
</feature>
<dbReference type="AlphaFoldDB" id="A0A2K3LNN2"/>
<evidence type="ECO:0000313" key="2">
    <source>
        <dbReference type="EMBL" id="PNX80127.1"/>
    </source>
</evidence>
<gene>
    <name evidence="2" type="ORF">L195_g036123</name>
</gene>
<comment type="caution">
    <text evidence="2">The sequence shown here is derived from an EMBL/GenBank/DDBJ whole genome shotgun (WGS) entry which is preliminary data.</text>
</comment>
<reference evidence="2 3" key="2">
    <citation type="journal article" date="2017" name="Front. Plant Sci.">
        <title>Gene Classification and Mining of Molecular Markers Useful in Red Clover (Trifolium pratense) Breeding.</title>
        <authorList>
            <person name="Istvanek J."/>
            <person name="Dluhosova J."/>
            <person name="Dluhos P."/>
            <person name="Patkova L."/>
            <person name="Nedelnik J."/>
            <person name="Repkova J."/>
        </authorList>
    </citation>
    <scope>NUCLEOTIDE SEQUENCE [LARGE SCALE GENOMIC DNA]</scope>
    <source>
        <strain evidence="3">cv. Tatra</strain>
        <tissue evidence="2">Young leaves</tissue>
    </source>
</reference>